<evidence type="ECO:0000313" key="2">
    <source>
        <dbReference type="Proteomes" id="UP000299102"/>
    </source>
</evidence>
<reference evidence="1 2" key="1">
    <citation type="journal article" date="2019" name="Commun. Biol.">
        <title>The bagworm genome reveals a unique fibroin gene that provides high tensile strength.</title>
        <authorList>
            <person name="Kono N."/>
            <person name="Nakamura H."/>
            <person name="Ohtoshi R."/>
            <person name="Tomita M."/>
            <person name="Numata K."/>
            <person name="Arakawa K."/>
        </authorList>
    </citation>
    <scope>NUCLEOTIDE SEQUENCE [LARGE SCALE GENOMIC DNA]</scope>
</reference>
<gene>
    <name evidence="1" type="ORF">EVAR_82069_1</name>
</gene>
<name>A0A4C1U2Y4_EUMVA</name>
<sequence>MKTVGGTNFFNPFHASRRASSCVPTSYDYASACSHKRGFKGGLALYAVTTISVSWSSPVIRPNTPVLLYFFDNLASTLSVTGRQE</sequence>
<dbReference type="AlphaFoldDB" id="A0A4C1U2Y4"/>
<accession>A0A4C1U2Y4</accession>
<dbReference type="EMBL" id="BGZK01000116">
    <property type="protein sequence ID" value="GBP20196.1"/>
    <property type="molecule type" value="Genomic_DNA"/>
</dbReference>
<comment type="caution">
    <text evidence="1">The sequence shown here is derived from an EMBL/GenBank/DDBJ whole genome shotgun (WGS) entry which is preliminary data.</text>
</comment>
<proteinExistence type="predicted"/>
<protein>
    <submittedName>
        <fullName evidence="1">Uncharacterized protein</fullName>
    </submittedName>
</protein>
<organism evidence="1 2">
    <name type="scientific">Eumeta variegata</name>
    <name type="common">Bagworm moth</name>
    <name type="synonym">Eumeta japonica</name>
    <dbReference type="NCBI Taxonomy" id="151549"/>
    <lineage>
        <taxon>Eukaryota</taxon>
        <taxon>Metazoa</taxon>
        <taxon>Ecdysozoa</taxon>
        <taxon>Arthropoda</taxon>
        <taxon>Hexapoda</taxon>
        <taxon>Insecta</taxon>
        <taxon>Pterygota</taxon>
        <taxon>Neoptera</taxon>
        <taxon>Endopterygota</taxon>
        <taxon>Lepidoptera</taxon>
        <taxon>Glossata</taxon>
        <taxon>Ditrysia</taxon>
        <taxon>Tineoidea</taxon>
        <taxon>Psychidae</taxon>
        <taxon>Oiketicinae</taxon>
        <taxon>Eumeta</taxon>
    </lineage>
</organism>
<evidence type="ECO:0000313" key="1">
    <source>
        <dbReference type="EMBL" id="GBP20196.1"/>
    </source>
</evidence>
<keyword evidence="2" id="KW-1185">Reference proteome</keyword>
<dbReference type="Proteomes" id="UP000299102">
    <property type="component" value="Unassembled WGS sequence"/>
</dbReference>